<accession>A0A9D4JCD3</accession>
<dbReference type="Proteomes" id="UP000828390">
    <property type="component" value="Unassembled WGS sequence"/>
</dbReference>
<evidence type="ECO:0008006" key="4">
    <source>
        <dbReference type="Google" id="ProtNLM"/>
    </source>
</evidence>
<feature type="chain" id="PRO_5038607511" description="Secreted protein" evidence="1">
    <location>
        <begin position="20"/>
        <end position="75"/>
    </location>
</feature>
<proteinExistence type="predicted"/>
<evidence type="ECO:0000313" key="3">
    <source>
        <dbReference type="Proteomes" id="UP000828390"/>
    </source>
</evidence>
<organism evidence="2 3">
    <name type="scientific">Dreissena polymorpha</name>
    <name type="common">Zebra mussel</name>
    <name type="synonym">Mytilus polymorpha</name>
    <dbReference type="NCBI Taxonomy" id="45954"/>
    <lineage>
        <taxon>Eukaryota</taxon>
        <taxon>Metazoa</taxon>
        <taxon>Spiralia</taxon>
        <taxon>Lophotrochozoa</taxon>
        <taxon>Mollusca</taxon>
        <taxon>Bivalvia</taxon>
        <taxon>Autobranchia</taxon>
        <taxon>Heteroconchia</taxon>
        <taxon>Euheterodonta</taxon>
        <taxon>Imparidentia</taxon>
        <taxon>Neoheterodontei</taxon>
        <taxon>Myida</taxon>
        <taxon>Dreissenoidea</taxon>
        <taxon>Dreissenidae</taxon>
        <taxon>Dreissena</taxon>
    </lineage>
</organism>
<reference evidence="2" key="1">
    <citation type="journal article" date="2019" name="bioRxiv">
        <title>The Genome of the Zebra Mussel, Dreissena polymorpha: A Resource for Invasive Species Research.</title>
        <authorList>
            <person name="McCartney M.A."/>
            <person name="Auch B."/>
            <person name="Kono T."/>
            <person name="Mallez S."/>
            <person name="Zhang Y."/>
            <person name="Obille A."/>
            <person name="Becker A."/>
            <person name="Abrahante J.E."/>
            <person name="Garbe J."/>
            <person name="Badalamenti J.P."/>
            <person name="Herman A."/>
            <person name="Mangelson H."/>
            <person name="Liachko I."/>
            <person name="Sullivan S."/>
            <person name="Sone E.D."/>
            <person name="Koren S."/>
            <person name="Silverstein K.A.T."/>
            <person name="Beckman K.B."/>
            <person name="Gohl D.M."/>
        </authorList>
    </citation>
    <scope>NUCLEOTIDE SEQUENCE</scope>
    <source>
        <strain evidence="2">Duluth1</strain>
        <tissue evidence="2">Whole animal</tissue>
    </source>
</reference>
<feature type="signal peptide" evidence="1">
    <location>
        <begin position="1"/>
        <end position="19"/>
    </location>
</feature>
<comment type="caution">
    <text evidence="2">The sequence shown here is derived from an EMBL/GenBank/DDBJ whole genome shotgun (WGS) entry which is preliminary data.</text>
</comment>
<sequence>MFSIPWVTVVAMVTRVTCAGQLTFLTTVAMPTTEVMTRWTNIHISKTKVCDCLSIVYRTLLPAEPCGPLIHNRKS</sequence>
<evidence type="ECO:0000313" key="2">
    <source>
        <dbReference type="EMBL" id="KAH3803343.1"/>
    </source>
</evidence>
<dbReference type="EMBL" id="JAIWYP010000006">
    <property type="protein sequence ID" value="KAH3803343.1"/>
    <property type="molecule type" value="Genomic_DNA"/>
</dbReference>
<keyword evidence="1" id="KW-0732">Signal</keyword>
<name>A0A9D4JCD3_DREPO</name>
<keyword evidence="3" id="KW-1185">Reference proteome</keyword>
<dbReference type="AlphaFoldDB" id="A0A9D4JCD3"/>
<gene>
    <name evidence="2" type="ORF">DPMN_131601</name>
</gene>
<protein>
    <recommendedName>
        <fullName evidence="4">Secreted protein</fullName>
    </recommendedName>
</protein>
<evidence type="ECO:0000256" key="1">
    <source>
        <dbReference type="SAM" id="SignalP"/>
    </source>
</evidence>
<reference evidence="2" key="2">
    <citation type="submission" date="2020-11" db="EMBL/GenBank/DDBJ databases">
        <authorList>
            <person name="McCartney M.A."/>
            <person name="Auch B."/>
            <person name="Kono T."/>
            <person name="Mallez S."/>
            <person name="Becker A."/>
            <person name="Gohl D.M."/>
            <person name="Silverstein K.A.T."/>
            <person name="Koren S."/>
            <person name="Bechman K.B."/>
            <person name="Herman A."/>
            <person name="Abrahante J.E."/>
            <person name="Garbe J."/>
        </authorList>
    </citation>
    <scope>NUCLEOTIDE SEQUENCE</scope>
    <source>
        <strain evidence="2">Duluth1</strain>
        <tissue evidence="2">Whole animal</tissue>
    </source>
</reference>